<accession>A0AAD6ZVH9</accession>
<dbReference type="InterPro" id="IPR019458">
    <property type="entry name" value="Est1-like_N"/>
</dbReference>
<feature type="region of interest" description="Disordered" evidence="1">
    <location>
        <begin position="656"/>
        <end position="676"/>
    </location>
</feature>
<name>A0AAD6ZVH9_9AGAR</name>
<evidence type="ECO:0008006" key="6">
    <source>
        <dbReference type="Google" id="ProtNLM"/>
    </source>
</evidence>
<dbReference type="AlphaFoldDB" id="A0AAD6ZVH9"/>
<feature type="region of interest" description="Disordered" evidence="1">
    <location>
        <begin position="1027"/>
        <end position="1046"/>
    </location>
</feature>
<evidence type="ECO:0000313" key="4">
    <source>
        <dbReference type="EMBL" id="KAJ7342448.1"/>
    </source>
</evidence>
<feature type="region of interest" description="Disordered" evidence="1">
    <location>
        <begin position="1211"/>
        <end position="1230"/>
    </location>
</feature>
<protein>
    <recommendedName>
        <fullName evidence="6">Protein SMG7</fullName>
    </recommendedName>
</protein>
<dbReference type="Proteomes" id="UP001218218">
    <property type="component" value="Unassembled WGS sequence"/>
</dbReference>
<feature type="compositionally biased region" description="Basic and acidic residues" evidence="1">
    <location>
        <begin position="510"/>
        <end position="520"/>
    </location>
</feature>
<dbReference type="Pfam" id="PF10373">
    <property type="entry name" value="EST1_DNA_bind"/>
    <property type="match status" value="1"/>
</dbReference>
<dbReference type="Pfam" id="PF10374">
    <property type="entry name" value="EST1"/>
    <property type="match status" value="1"/>
</dbReference>
<feature type="region of interest" description="Disordered" evidence="1">
    <location>
        <begin position="1058"/>
        <end position="1077"/>
    </location>
</feature>
<feature type="region of interest" description="Disordered" evidence="1">
    <location>
        <begin position="349"/>
        <end position="393"/>
    </location>
</feature>
<feature type="compositionally biased region" description="Gly residues" evidence="1">
    <location>
        <begin position="368"/>
        <end position="381"/>
    </location>
</feature>
<feature type="region of interest" description="Disordered" evidence="1">
    <location>
        <begin position="468"/>
        <end position="527"/>
    </location>
</feature>
<feature type="compositionally biased region" description="Low complexity" evidence="1">
    <location>
        <begin position="167"/>
        <end position="179"/>
    </location>
</feature>
<dbReference type="Gene3D" id="1.25.40.10">
    <property type="entry name" value="Tetratricopeptide repeat domain"/>
    <property type="match status" value="1"/>
</dbReference>
<feature type="region of interest" description="Disordered" evidence="1">
    <location>
        <begin position="572"/>
        <end position="595"/>
    </location>
</feature>
<organism evidence="4 5">
    <name type="scientific">Mycena albidolilacea</name>
    <dbReference type="NCBI Taxonomy" id="1033008"/>
    <lineage>
        <taxon>Eukaryota</taxon>
        <taxon>Fungi</taxon>
        <taxon>Dikarya</taxon>
        <taxon>Basidiomycota</taxon>
        <taxon>Agaricomycotina</taxon>
        <taxon>Agaricomycetes</taxon>
        <taxon>Agaricomycetidae</taxon>
        <taxon>Agaricales</taxon>
        <taxon>Marasmiineae</taxon>
        <taxon>Mycenaceae</taxon>
        <taxon>Mycena</taxon>
    </lineage>
</organism>
<dbReference type="PANTHER" id="PTHR15696">
    <property type="entry name" value="SMG-7 SUPPRESSOR WITH MORPHOLOGICAL EFFECT ON GENITALIA PROTEIN 7"/>
    <property type="match status" value="1"/>
</dbReference>
<comment type="caution">
    <text evidence="4">The sequence shown here is derived from an EMBL/GenBank/DDBJ whole genome shotgun (WGS) entry which is preliminary data.</text>
</comment>
<dbReference type="PANTHER" id="PTHR15696:SF36">
    <property type="entry name" value="NONSENSE-MEDIATED MRNA DECAY FACTOR"/>
    <property type="match status" value="1"/>
</dbReference>
<reference evidence="4" key="1">
    <citation type="submission" date="2023-03" db="EMBL/GenBank/DDBJ databases">
        <title>Massive genome expansion in bonnet fungi (Mycena s.s.) driven by repeated elements and novel gene families across ecological guilds.</title>
        <authorList>
            <consortium name="Lawrence Berkeley National Laboratory"/>
            <person name="Harder C.B."/>
            <person name="Miyauchi S."/>
            <person name="Viragh M."/>
            <person name="Kuo A."/>
            <person name="Thoen E."/>
            <person name="Andreopoulos B."/>
            <person name="Lu D."/>
            <person name="Skrede I."/>
            <person name="Drula E."/>
            <person name="Henrissat B."/>
            <person name="Morin E."/>
            <person name="Kohler A."/>
            <person name="Barry K."/>
            <person name="LaButti K."/>
            <person name="Morin E."/>
            <person name="Salamov A."/>
            <person name="Lipzen A."/>
            <person name="Mereny Z."/>
            <person name="Hegedus B."/>
            <person name="Baldrian P."/>
            <person name="Stursova M."/>
            <person name="Weitz H."/>
            <person name="Taylor A."/>
            <person name="Grigoriev I.V."/>
            <person name="Nagy L.G."/>
            <person name="Martin F."/>
            <person name="Kauserud H."/>
        </authorList>
    </citation>
    <scope>NUCLEOTIDE SEQUENCE</scope>
    <source>
        <strain evidence="4">CBHHK002</strain>
    </source>
</reference>
<proteinExistence type="predicted"/>
<dbReference type="InterPro" id="IPR011990">
    <property type="entry name" value="TPR-like_helical_dom_sf"/>
</dbReference>
<dbReference type="EMBL" id="JARIHO010000025">
    <property type="protein sequence ID" value="KAJ7342448.1"/>
    <property type="molecule type" value="Genomic_DNA"/>
</dbReference>
<evidence type="ECO:0000313" key="5">
    <source>
        <dbReference type="Proteomes" id="UP001218218"/>
    </source>
</evidence>
<sequence>MSDQPGLVAREARSIHSGLKVLLAGDVWANYREADFQRKNLRRRYLHLLLLHPNAPEAREALTHLWMQTSYSFIALYKARLVRGGGGDNANGAGRGAGGAGKVEARKLLQRFRQFLADEDRFWRALVLRVQRAYGLRLPTDNPALPGPADGAEENHFGFPPLPPPATTTAPTTSTDPNTGATNSDASEDVDTRTALSVLSKALVCLGDIARYREQYKFPPKAPPAPPNAHLSNPNPNAPAQYHQKKNGLVVAPRANYARARALYLAAHGLAPAEGNAAHQLAILAGYESDTLLSIVWYLRALCVPAPFDTAGENLAGVLARIIAVERRAGKGKGKNGAAAPVTWTFRGGGGNIKSAQGDGEGGKAQDGEGGTDAGDGGEGAGSADDEEEPPRVRIERFKRELVLLHALWRDGSTPAPQTLALAAHTARAFGRLVAARALPEDLIVRVMLLAQGGVWVGRMVVLPEVKGPALGNGNGNGKDKSGKSGAKGKRNKSAAEDGAAEGQTGNAAEKGKDREQERARRTRPSHAAHLAHLLALHTALLAVGVRELGEVDTYAHPAAVPVVVPAPAVHNHAGGRGAGGGRGRRGGRRGEVPGAGAGVVAGATPSAAGAVGGGRDVGAGLAERISAEFRRTLPALRVATKWIVGNWGWVREGEAAGRTTGGKPGGDKDEEDEEAELAEQRVRFWATYAEFLRRLARTFPVGLLPKLTAIAEGGEDREDGRECEDGEEVELELELEEDVDMRGWLPLRGLMGGPCPLPAHLAGDAPASDALSEAAEHGRRTVGLREEVHPNEEQLMRIADLLRDARRVVGLEGSPLALYGGQFVVKGVEAARPATAGVLPLQPAPTVAHPTLASIRAQAMRAHVEDDAMTEQTSRTDDDLLHDAFAFLDQGSGAEDVDDAASDEDEIVWDLRDAPVSPVVPTARTSPKTPVRLPPIGRPALASPGTAPIPLSPFRVPHAQLPITPGTQVPATTALDLLNTFAKKPVLSPPTPALFGSASGAVPQAQSIWSASMDERGLMFAGGASGAGGGVGQQQPLAHQQPGYQGQPQYQVLPHSAGYAGHGHGPPPGNGHGAHHRFASQDLASSHGTIWTSSPSESYPSANGPPAGFGQLSPVRQRVVSNSMAAAQLFPSGGEQYGYGPPASAPQYGGVGGGGVPLGEMGVFYATSGQGQGFAPQQQHAQVGLGPQGHGHGHGQHAHARHLSLDPRAPAFQGHGHIPPMSQLWGNVG</sequence>
<dbReference type="InterPro" id="IPR045153">
    <property type="entry name" value="Est1/Ebs1-like"/>
</dbReference>
<feature type="region of interest" description="Disordered" evidence="1">
    <location>
        <begin position="1084"/>
        <end position="1112"/>
    </location>
</feature>
<keyword evidence="5" id="KW-1185">Reference proteome</keyword>
<feature type="domain" description="Telomerase activating protein Est1-like N-terminal" evidence="3">
    <location>
        <begin position="61"/>
        <end position="216"/>
    </location>
</feature>
<evidence type="ECO:0000259" key="3">
    <source>
        <dbReference type="Pfam" id="PF10374"/>
    </source>
</evidence>
<feature type="region of interest" description="Disordered" evidence="1">
    <location>
        <begin position="138"/>
        <end position="190"/>
    </location>
</feature>
<dbReference type="InterPro" id="IPR018834">
    <property type="entry name" value="DNA/RNA-bd_Est1-type"/>
</dbReference>
<feature type="domain" description="DNA/RNA-binding" evidence="2">
    <location>
        <begin position="260"/>
        <end position="319"/>
    </location>
</feature>
<dbReference type="SUPFAM" id="SSF48452">
    <property type="entry name" value="TPR-like"/>
    <property type="match status" value="1"/>
</dbReference>
<evidence type="ECO:0000256" key="1">
    <source>
        <dbReference type="SAM" id="MobiDB-lite"/>
    </source>
</evidence>
<feature type="compositionally biased region" description="Polar residues" evidence="1">
    <location>
        <begin position="1084"/>
        <end position="1102"/>
    </location>
</feature>
<evidence type="ECO:0000259" key="2">
    <source>
        <dbReference type="Pfam" id="PF10373"/>
    </source>
</evidence>
<gene>
    <name evidence="4" type="ORF">DFH08DRAFT_874290</name>
</gene>